<accession>A0ACC8EMS8</accession>
<proteinExistence type="predicted"/>
<protein>
    <submittedName>
        <fullName evidence="1">Uncharacterized protein</fullName>
    </submittedName>
</protein>
<organism evidence="1 2">
    <name type="scientific">Cenococcum geophilum 1.58</name>
    <dbReference type="NCBI Taxonomy" id="794803"/>
    <lineage>
        <taxon>Eukaryota</taxon>
        <taxon>Fungi</taxon>
        <taxon>Dikarya</taxon>
        <taxon>Ascomycota</taxon>
        <taxon>Pezizomycotina</taxon>
        <taxon>Dothideomycetes</taxon>
        <taxon>Pleosporomycetidae</taxon>
        <taxon>Gloniales</taxon>
        <taxon>Gloniaceae</taxon>
        <taxon>Cenococcum</taxon>
    </lineage>
</organism>
<reference evidence="1 2" key="1">
    <citation type="journal article" date="2016" name="Nat. Commun.">
        <title>Ectomycorrhizal ecology is imprinted in the genome of the dominant symbiotic fungus Cenococcum geophilum.</title>
        <authorList>
            <consortium name="DOE Joint Genome Institute"/>
            <person name="Peter M."/>
            <person name="Kohler A."/>
            <person name="Ohm R.A."/>
            <person name="Kuo A."/>
            <person name="Krutzmann J."/>
            <person name="Morin E."/>
            <person name="Arend M."/>
            <person name="Barry K.W."/>
            <person name="Binder M."/>
            <person name="Choi C."/>
            <person name="Clum A."/>
            <person name="Copeland A."/>
            <person name="Grisel N."/>
            <person name="Haridas S."/>
            <person name="Kipfer T."/>
            <person name="LaButti K."/>
            <person name="Lindquist E."/>
            <person name="Lipzen A."/>
            <person name="Maire R."/>
            <person name="Meier B."/>
            <person name="Mihaltcheva S."/>
            <person name="Molinier V."/>
            <person name="Murat C."/>
            <person name="Poggeler S."/>
            <person name="Quandt C.A."/>
            <person name="Sperisen C."/>
            <person name="Tritt A."/>
            <person name="Tisserant E."/>
            <person name="Crous P.W."/>
            <person name="Henrissat B."/>
            <person name="Nehls U."/>
            <person name="Egli S."/>
            <person name="Spatafora J.W."/>
            <person name="Grigoriev I.V."/>
            <person name="Martin F.M."/>
        </authorList>
    </citation>
    <scope>NUCLEOTIDE SEQUENCE [LARGE SCALE GENOMIC DNA]</scope>
    <source>
        <strain evidence="1 2">1.58</strain>
    </source>
</reference>
<name>A0ACC8EMS8_9PEZI</name>
<dbReference type="EMBL" id="KV748258">
    <property type="protein sequence ID" value="OCK87634.1"/>
    <property type="molecule type" value="Genomic_DNA"/>
</dbReference>
<evidence type="ECO:0000313" key="1">
    <source>
        <dbReference type="EMBL" id="OCK87634.1"/>
    </source>
</evidence>
<gene>
    <name evidence="1" type="ORF">K441DRAFT_648178</name>
</gene>
<dbReference type="Proteomes" id="UP000250078">
    <property type="component" value="Unassembled WGS sequence"/>
</dbReference>
<keyword evidence="2" id="KW-1185">Reference proteome</keyword>
<evidence type="ECO:0000313" key="2">
    <source>
        <dbReference type="Proteomes" id="UP000250078"/>
    </source>
</evidence>
<sequence length="365" mass="40588">MVESMNPTPGHIPLAGNVISLALSLITISVLAICLTRRIQAIHSWKSLPFTSWLLVVIYVDSTLFVFVTAIISKGLGINDSIRICDGAILLCLICYMTTKVLIYFFLVEKAYIIRGSWQPRLKDRLYLFNFFGMICPYLVVIVLNFVFRFAYINDQGFCIIGMKKFAMLPLIIFDVVVNVYLTTLFLIPLRKLYSYQHNINTTLRTVALRTFVGSCATLISSVVNLTVLMVLKGEQGWICLMCCNADILFSVLVLHWVTATDSTRNPSGSVHAALGERSEGSQLGKANNSSVAWCASRSENQRAQGVVTTECVANTKNLRSSIELDKIRVQTEQIREVEVDGKSDNSGEPHQAFSSQSSSTDNIV</sequence>